<organism evidence="3 4">
    <name type="scientific">Nibrella saemangeumensis</name>
    <dbReference type="NCBI Taxonomy" id="1084526"/>
    <lineage>
        <taxon>Bacteria</taxon>
        <taxon>Pseudomonadati</taxon>
        <taxon>Bacteroidota</taxon>
        <taxon>Cytophagia</taxon>
        <taxon>Cytophagales</taxon>
        <taxon>Spirosomataceae</taxon>
        <taxon>Nibrella</taxon>
    </lineage>
</organism>
<gene>
    <name evidence="3" type="ORF">GCM10023189_41430</name>
</gene>
<sequence>MMSWSRFVALWTHRYHKYTHIAGKFISFSVKYFQLRRLKASLGDRQLIGIILSEQFGDIVACEPIAREVRQHHPDAYIIWFVRKAYVELVAHHPDLDGYLIEKCPGERERLLRSGILDKFYNLHLSHRKCKYCFEDPTNPIADNLDITYVNYYHKGNLLYVFSQAAGLPPIEDEPRLYIPEAVSRRVDSLKLPPLTVVIHCQSTYGPRDWSAANWTRLVRWILEAYPYSVVEVGLNPVVHIEHPRFHNLCGRLQLLETAEVIRRSQLFMGIDSGPAHLANAAGTDGIILLGQLFDFVEYMPYSGRYKRGEGATILNYHGHPCADLPYEWVQEAVEYRLSQVNQV</sequence>
<keyword evidence="2" id="KW-0808">Transferase</keyword>
<dbReference type="PANTHER" id="PTHR30160:SF1">
    <property type="entry name" value="LIPOPOLYSACCHARIDE 1,2-N-ACETYLGLUCOSAMINETRANSFERASE-RELATED"/>
    <property type="match status" value="1"/>
</dbReference>
<dbReference type="Gene3D" id="3.40.50.2000">
    <property type="entry name" value="Glycogen Phosphorylase B"/>
    <property type="match status" value="2"/>
</dbReference>
<dbReference type="SUPFAM" id="SSF53756">
    <property type="entry name" value="UDP-Glycosyltransferase/glycogen phosphorylase"/>
    <property type="match status" value="1"/>
</dbReference>
<dbReference type="InterPro" id="IPR002201">
    <property type="entry name" value="Glyco_trans_9"/>
</dbReference>
<dbReference type="RefSeq" id="WP_345246622.1">
    <property type="nucleotide sequence ID" value="NZ_BAABHD010000074.1"/>
</dbReference>
<dbReference type="InterPro" id="IPR051199">
    <property type="entry name" value="LPS_LOS_Heptosyltrfase"/>
</dbReference>
<evidence type="ECO:0000313" key="3">
    <source>
        <dbReference type="EMBL" id="GAA4463419.1"/>
    </source>
</evidence>
<protein>
    <submittedName>
        <fullName evidence="3">Glycosyltransferase family 9 protein</fullName>
    </submittedName>
</protein>
<proteinExistence type="predicted"/>
<dbReference type="CDD" id="cd03789">
    <property type="entry name" value="GT9_LPS_heptosyltransferase"/>
    <property type="match status" value="1"/>
</dbReference>
<reference evidence="4" key="1">
    <citation type="journal article" date="2019" name="Int. J. Syst. Evol. Microbiol.">
        <title>The Global Catalogue of Microorganisms (GCM) 10K type strain sequencing project: providing services to taxonomists for standard genome sequencing and annotation.</title>
        <authorList>
            <consortium name="The Broad Institute Genomics Platform"/>
            <consortium name="The Broad Institute Genome Sequencing Center for Infectious Disease"/>
            <person name="Wu L."/>
            <person name="Ma J."/>
        </authorList>
    </citation>
    <scope>NUCLEOTIDE SEQUENCE [LARGE SCALE GENOMIC DNA]</scope>
    <source>
        <strain evidence="4">JCM 17927</strain>
    </source>
</reference>
<evidence type="ECO:0000313" key="4">
    <source>
        <dbReference type="Proteomes" id="UP001501175"/>
    </source>
</evidence>
<accession>A0ABP8N955</accession>
<dbReference type="Proteomes" id="UP001501175">
    <property type="component" value="Unassembled WGS sequence"/>
</dbReference>
<dbReference type="EMBL" id="BAABHD010000074">
    <property type="protein sequence ID" value="GAA4463419.1"/>
    <property type="molecule type" value="Genomic_DNA"/>
</dbReference>
<evidence type="ECO:0000256" key="2">
    <source>
        <dbReference type="ARBA" id="ARBA00022679"/>
    </source>
</evidence>
<evidence type="ECO:0000256" key="1">
    <source>
        <dbReference type="ARBA" id="ARBA00022676"/>
    </source>
</evidence>
<keyword evidence="1" id="KW-0328">Glycosyltransferase</keyword>
<name>A0ABP8N955_9BACT</name>
<dbReference type="PANTHER" id="PTHR30160">
    <property type="entry name" value="TETRAACYLDISACCHARIDE 4'-KINASE-RELATED"/>
    <property type="match status" value="1"/>
</dbReference>
<comment type="caution">
    <text evidence="3">The sequence shown here is derived from an EMBL/GenBank/DDBJ whole genome shotgun (WGS) entry which is preliminary data.</text>
</comment>
<dbReference type="Pfam" id="PF01075">
    <property type="entry name" value="Glyco_transf_9"/>
    <property type="match status" value="1"/>
</dbReference>
<keyword evidence="4" id="KW-1185">Reference proteome</keyword>